<dbReference type="GO" id="GO:0003677">
    <property type="term" value="F:DNA binding"/>
    <property type="evidence" value="ECO:0007669"/>
    <property type="project" value="UniProtKB-KW"/>
</dbReference>
<protein>
    <submittedName>
        <fullName evidence="1">YbaB/EbfC DNA-binding family protein</fullName>
    </submittedName>
</protein>
<dbReference type="RefSeq" id="WP_141955275.1">
    <property type="nucleotide sequence ID" value="NZ_VFOZ01000001.1"/>
</dbReference>
<dbReference type="Gene3D" id="3.30.1310.10">
    <property type="entry name" value="Nucleoid-associated protein YbaB-like domain"/>
    <property type="match status" value="1"/>
</dbReference>
<comment type="caution">
    <text evidence="1">The sequence shown here is derived from an EMBL/GenBank/DDBJ whole genome shotgun (WGS) entry which is preliminary data.</text>
</comment>
<keyword evidence="2" id="KW-1185">Reference proteome</keyword>
<evidence type="ECO:0000313" key="1">
    <source>
        <dbReference type="EMBL" id="TQL96416.1"/>
    </source>
</evidence>
<dbReference type="EMBL" id="VFOZ01000001">
    <property type="protein sequence ID" value="TQL96416.1"/>
    <property type="molecule type" value="Genomic_DNA"/>
</dbReference>
<reference evidence="1 2" key="1">
    <citation type="submission" date="2019-06" db="EMBL/GenBank/DDBJ databases">
        <title>Sequencing the genomes of 1000 actinobacteria strains.</title>
        <authorList>
            <person name="Klenk H.-P."/>
        </authorList>
    </citation>
    <scope>NUCLEOTIDE SEQUENCE [LARGE SCALE GENOMIC DNA]</scope>
    <source>
        <strain evidence="1 2">DSM 102200</strain>
    </source>
</reference>
<dbReference type="InterPro" id="IPR036894">
    <property type="entry name" value="YbaB-like_sf"/>
</dbReference>
<dbReference type="Pfam" id="PF02575">
    <property type="entry name" value="YbaB_DNA_bd"/>
    <property type="match status" value="1"/>
</dbReference>
<keyword evidence="1" id="KW-0238">DNA-binding</keyword>
<evidence type="ECO:0000313" key="2">
    <source>
        <dbReference type="Proteomes" id="UP000316096"/>
    </source>
</evidence>
<name>A0A543CH44_9ACTN</name>
<dbReference type="InterPro" id="IPR004401">
    <property type="entry name" value="YbaB/EbfC"/>
</dbReference>
<dbReference type="Proteomes" id="UP000316096">
    <property type="component" value="Unassembled WGS sequence"/>
</dbReference>
<organism evidence="1 2">
    <name type="scientific">Actinoallomurus bryophytorum</name>
    <dbReference type="NCBI Taxonomy" id="1490222"/>
    <lineage>
        <taxon>Bacteria</taxon>
        <taxon>Bacillati</taxon>
        <taxon>Actinomycetota</taxon>
        <taxon>Actinomycetes</taxon>
        <taxon>Streptosporangiales</taxon>
        <taxon>Thermomonosporaceae</taxon>
        <taxon>Actinoallomurus</taxon>
    </lineage>
</organism>
<proteinExistence type="predicted"/>
<dbReference type="OrthoDB" id="5118533at2"/>
<dbReference type="SUPFAM" id="SSF82607">
    <property type="entry name" value="YbaB-like"/>
    <property type="match status" value="1"/>
</dbReference>
<gene>
    <name evidence="1" type="ORF">FB559_1944</name>
</gene>
<sequence>MSNPQGFDLEHAIADLRAEQARIKEATEHMVSLTGSAMSKDRMITATVDSRGRLVDLKLEGTRYRKLAPAELTTRIVDVVREAQEDAARTAANALSGLLPDGLGMPADGDFDIEAMFDAAVSTARATAEIDTEGAGSDG</sequence>
<dbReference type="AlphaFoldDB" id="A0A543CH44"/>
<accession>A0A543CH44</accession>